<dbReference type="EMBL" id="JBFPKE010000009">
    <property type="protein sequence ID" value="MEX3752754.1"/>
    <property type="molecule type" value="Genomic_DNA"/>
</dbReference>
<protein>
    <recommendedName>
        <fullName evidence="4">Transmembrane protein</fullName>
    </recommendedName>
</protein>
<gene>
    <name evidence="2" type="ORF">AB3X84_22435</name>
</gene>
<feature type="transmembrane region" description="Helical" evidence="1">
    <location>
        <begin position="20"/>
        <end position="41"/>
    </location>
</feature>
<keyword evidence="1" id="KW-0812">Transmembrane</keyword>
<keyword evidence="1" id="KW-1133">Transmembrane helix</keyword>
<keyword evidence="3" id="KW-1185">Reference proteome</keyword>
<comment type="caution">
    <text evidence="2">The sequence shown here is derived from an EMBL/GenBank/DDBJ whole genome shotgun (WGS) entry which is preliminary data.</text>
</comment>
<evidence type="ECO:0000313" key="2">
    <source>
        <dbReference type="EMBL" id="MEX3752754.1"/>
    </source>
</evidence>
<name>A0ABV3WIV5_9BURK</name>
<organism evidence="2 3">
    <name type="scientific">Paraburkholderia phenoliruptrix</name>
    <dbReference type="NCBI Taxonomy" id="252970"/>
    <lineage>
        <taxon>Bacteria</taxon>
        <taxon>Pseudomonadati</taxon>
        <taxon>Pseudomonadota</taxon>
        <taxon>Betaproteobacteria</taxon>
        <taxon>Burkholderiales</taxon>
        <taxon>Burkholderiaceae</taxon>
        <taxon>Paraburkholderia</taxon>
    </lineage>
</organism>
<evidence type="ECO:0000256" key="1">
    <source>
        <dbReference type="SAM" id="Phobius"/>
    </source>
</evidence>
<evidence type="ECO:0008006" key="4">
    <source>
        <dbReference type="Google" id="ProtNLM"/>
    </source>
</evidence>
<keyword evidence="1" id="KW-0472">Membrane</keyword>
<proteinExistence type="predicted"/>
<reference evidence="2 3" key="1">
    <citation type="submission" date="2024-07" db="EMBL/GenBank/DDBJ databases">
        <title>A survey of Mimosa microsymbionts across Brazilian biomes reveals a high diversity of Paraburkholderia nodulating endemic species, but also that Cupriavidus is common as a symbiont of widespread species.</title>
        <authorList>
            <person name="Rouws L."/>
            <person name="Barauna A."/>
            <person name="Beukes C."/>
            <person name="Rouws J.R.C."/>
            <person name="De Faria S.M."/>
            <person name="Gross E."/>
            <person name="Bueno Dos Reis Junior F."/>
            <person name="Simon M.F."/>
            <person name="Maluk M."/>
            <person name="Odee D.W."/>
            <person name="Kenicer G."/>
            <person name="Young J.P.W."/>
            <person name="Reis V.M."/>
            <person name="Zilli J."/>
            <person name="James E.K."/>
        </authorList>
    </citation>
    <scope>NUCLEOTIDE SEQUENCE [LARGE SCALE GENOMIC DNA]</scope>
    <source>
        <strain evidence="2 3">BR14375</strain>
    </source>
</reference>
<evidence type="ECO:0000313" key="3">
    <source>
        <dbReference type="Proteomes" id="UP001558535"/>
    </source>
</evidence>
<dbReference type="Proteomes" id="UP001558535">
    <property type="component" value="Unassembled WGS sequence"/>
</dbReference>
<sequence>MEKVDMASGWLPLVQQFDWWGTFKVALASSVVSLIVTIGWNSHRDRRDHRRERRDAALEVALSLERYARTCRAMMHRAEWASAEAIRTGSGQPTVGVHVPEFSFPTVEWKWLSHKITSVLRDFPATVHYAREYVSSTWEYVLPPDVCDDVELECARLAKQALDLARLTRQRHGVARWRPANADAGLERQLDESIAEGEARRKKMLEEGAVALSSELTPLAGDAPRGSV</sequence>
<dbReference type="RefSeq" id="WP_310110593.1">
    <property type="nucleotide sequence ID" value="NZ_CP168531.1"/>
</dbReference>
<accession>A0ABV3WIV5</accession>